<evidence type="ECO:0000256" key="6">
    <source>
        <dbReference type="ARBA" id="ARBA00034221"/>
    </source>
</evidence>
<evidence type="ECO:0000313" key="12">
    <source>
        <dbReference type="Proteomes" id="UP000476064"/>
    </source>
</evidence>
<dbReference type="GO" id="GO:0005886">
    <property type="term" value="C:plasma membrane"/>
    <property type="evidence" value="ECO:0007669"/>
    <property type="project" value="UniProtKB-SubCell"/>
</dbReference>
<dbReference type="Proteomes" id="UP000476064">
    <property type="component" value="Chromosome"/>
</dbReference>
<feature type="transmembrane region" description="Helical" evidence="9">
    <location>
        <begin position="432"/>
        <end position="458"/>
    </location>
</feature>
<evidence type="ECO:0000256" key="5">
    <source>
        <dbReference type="ARBA" id="ARBA00023136"/>
    </source>
</evidence>
<feature type="domain" description="Metallo-beta-lactamase" evidence="10">
    <location>
        <begin position="606"/>
        <end position="817"/>
    </location>
</feature>
<feature type="transmembrane region" description="Helical" evidence="9">
    <location>
        <begin position="399"/>
        <end position="426"/>
    </location>
</feature>
<keyword evidence="5 9" id="KW-0472">Membrane</keyword>
<dbReference type="KEGG" id="plyc:GXP70_10060"/>
<evidence type="ECO:0000256" key="4">
    <source>
        <dbReference type="ARBA" id="ARBA00022989"/>
    </source>
</evidence>
<evidence type="ECO:0000259" key="10">
    <source>
        <dbReference type="SMART" id="SM00849"/>
    </source>
</evidence>
<comment type="subcellular location">
    <subcellularLocation>
        <location evidence="1">Cell membrane</location>
        <topology evidence="1">Multi-pass membrane protein</topology>
    </subcellularLocation>
</comment>
<dbReference type="SMART" id="SM00849">
    <property type="entry name" value="Lactamase_B"/>
    <property type="match status" value="1"/>
</dbReference>
<evidence type="ECO:0000256" key="1">
    <source>
        <dbReference type="ARBA" id="ARBA00004651"/>
    </source>
</evidence>
<dbReference type="Pfam" id="PF03772">
    <property type="entry name" value="Competence"/>
    <property type="match status" value="1"/>
</dbReference>
<feature type="transmembrane region" description="Helical" evidence="9">
    <location>
        <begin position="497"/>
        <end position="516"/>
    </location>
</feature>
<feature type="transmembrane region" description="Helical" evidence="9">
    <location>
        <begin position="370"/>
        <end position="387"/>
    </location>
</feature>
<evidence type="ECO:0000256" key="9">
    <source>
        <dbReference type="SAM" id="Phobius"/>
    </source>
</evidence>
<dbReference type="PANTHER" id="PTHR30619:SF1">
    <property type="entry name" value="RECOMBINATION PROTEIN 2"/>
    <property type="match status" value="1"/>
</dbReference>
<dbReference type="AlphaFoldDB" id="A0A6C0FYC1"/>
<evidence type="ECO:0000256" key="7">
    <source>
        <dbReference type="ARBA" id="ARBA00034301"/>
    </source>
</evidence>
<reference evidence="11 12" key="1">
    <citation type="submission" date="2020-01" db="EMBL/GenBank/DDBJ databases">
        <title>Paenibacillus sp. nov., isolated from tomato rhizosphere.</title>
        <authorList>
            <person name="Weon H.-Y."/>
            <person name="Lee S.A."/>
        </authorList>
    </citation>
    <scope>NUCLEOTIDE SEQUENCE [LARGE SCALE GENOMIC DNA]</scope>
    <source>
        <strain evidence="11 12">12200R-189</strain>
    </source>
</reference>
<accession>A0A6C0FYC1</accession>
<proteinExistence type="predicted"/>
<dbReference type="NCBIfam" id="TIGR00360">
    <property type="entry name" value="ComEC_N-term"/>
    <property type="match status" value="1"/>
</dbReference>
<keyword evidence="2" id="KW-1003">Cell membrane</keyword>
<protein>
    <submittedName>
        <fullName evidence="11">DUF4131 domain-containing protein</fullName>
    </submittedName>
</protein>
<dbReference type="InterPro" id="IPR035681">
    <property type="entry name" value="ComA-like_MBL"/>
</dbReference>
<dbReference type="Pfam" id="PF00753">
    <property type="entry name" value="Lactamase_B"/>
    <property type="match status" value="1"/>
</dbReference>
<dbReference type="CDD" id="cd07731">
    <property type="entry name" value="ComA-like_MBL-fold"/>
    <property type="match status" value="1"/>
</dbReference>
<comment type="catalytic activity">
    <reaction evidence="6">
        <text>3',5'-cyclic CMP + H2O = CMP + H(+)</text>
        <dbReference type="Rhea" id="RHEA:72675"/>
        <dbReference type="ChEBI" id="CHEBI:15377"/>
        <dbReference type="ChEBI" id="CHEBI:15378"/>
        <dbReference type="ChEBI" id="CHEBI:58003"/>
        <dbReference type="ChEBI" id="CHEBI:60377"/>
    </reaction>
    <physiologicalReaction direction="left-to-right" evidence="6">
        <dbReference type="Rhea" id="RHEA:72676"/>
    </physiologicalReaction>
</comment>
<feature type="transmembrane region" description="Helical" evidence="9">
    <location>
        <begin position="465"/>
        <end position="485"/>
    </location>
</feature>
<name>A0A6C0FYC1_9BACL</name>
<sequence length="909" mass="96828">MTQRPLVWFTVCWVLGSSAAASLSGRGAALAGAALLAALAAQVLLRRCSWPLAAACMAAFGLAAGHRVWTDARNVTALPEQYAAALAASPADRAAYAAELAGKIMSPPEIDGDRVQFRVAGDSIALGGEDGAPAAPVQLGGERMLVQVKLAREDELAAAAAWKRGQRVVVAGELTAPSAATNFGGFDYRAYLRGQRIHWLLGAGGAAAVRASAGPRWSGTALLQHMDALRAALGKRMDALYPGVQAGYMKGLVLGITDDLDPVVYRQFSQLGLTHILAISGLHVAVFLYVLGGLLRLLRMTRERMLLVMIAAVPFYVLLAGASPSVVRSGIMAMLGLAAARLHKLKDGLHLLAAAALLMLLWEPYMLGNIGFQLSFLVTAGLILGSSPVRKLFPRGRRWWSAAAFDLLSVTVVAQAISMPLTIYYFNGVHLLSIAANLVLVPFISFIVMPLGGASLLLDAIWQPVGALTAIITALGNELTFGFILKLSGWTRFRMIWATPPLWWVAAFYAVLGVLFRSLSKLQAAREDAAREAIPDTIPLRPASEPGNAVWSAPFIDVSALSPDSRMNRRVVPAGAVLALAGLLLGAYFPDAFDRNGYVDFIDVGQGDSIYIRTPGGKHLLIDGGGAVEFGGREAWRQRKDPYEVGRKAVVPLLQQRGVHHLDLLVLSHLDSDHIKGLLAVMEAIPVRAILWNGTVKDSADAVALLHSAVTSGIPLYRAEKGMSWRIDGGAVQVIGTPPSLLASPGLLEPPAGAEEAAMPAVSEVDDQNGESVPLLIKLNGRQFLFTGDADAREERSLLTQLERSSGQSADTPPPGAVAAPVSPPIDVMKLSHHGSKTSTTDEWLAYWQPQLAVISVGRNNVYGHPHPTVIERITNAGIPAARTDLNGEVQFRIAPDGELRMREGLAVR</sequence>
<dbReference type="RefSeq" id="WP_162356325.1">
    <property type="nucleotide sequence ID" value="NZ_CP048209.1"/>
</dbReference>
<evidence type="ECO:0000256" key="2">
    <source>
        <dbReference type="ARBA" id="ARBA00022475"/>
    </source>
</evidence>
<dbReference type="PANTHER" id="PTHR30619">
    <property type="entry name" value="DNA INTERNALIZATION/COMPETENCE PROTEIN COMEC/REC2"/>
    <property type="match status" value="1"/>
</dbReference>
<gene>
    <name evidence="11" type="ORF">GXP70_10060</name>
</gene>
<dbReference type="SUPFAM" id="SSF56281">
    <property type="entry name" value="Metallo-hydrolase/oxidoreductase"/>
    <property type="match status" value="1"/>
</dbReference>
<dbReference type="InterPro" id="IPR001279">
    <property type="entry name" value="Metallo-B-lactamas"/>
</dbReference>
<keyword evidence="4 9" id="KW-1133">Transmembrane helix</keyword>
<evidence type="ECO:0000256" key="8">
    <source>
        <dbReference type="ARBA" id="ARBA00048505"/>
    </source>
</evidence>
<keyword evidence="12" id="KW-1185">Reference proteome</keyword>
<dbReference type="InterPro" id="IPR052159">
    <property type="entry name" value="Competence_DNA_uptake"/>
</dbReference>
<dbReference type="EMBL" id="CP048209">
    <property type="protein sequence ID" value="QHT60254.1"/>
    <property type="molecule type" value="Genomic_DNA"/>
</dbReference>
<dbReference type="InterPro" id="IPR025405">
    <property type="entry name" value="DUF4131"/>
</dbReference>
<dbReference type="Gene3D" id="3.60.15.10">
    <property type="entry name" value="Ribonuclease Z/Hydroxyacylglutathione hydrolase-like"/>
    <property type="match status" value="1"/>
</dbReference>
<feature type="transmembrane region" description="Helical" evidence="9">
    <location>
        <begin position="304"/>
        <end position="327"/>
    </location>
</feature>
<dbReference type="InterPro" id="IPR004477">
    <property type="entry name" value="ComEC_N"/>
</dbReference>
<feature type="transmembrane region" description="Helical" evidence="9">
    <location>
        <begin position="276"/>
        <end position="298"/>
    </location>
</feature>
<evidence type="ECO:0000256" key="3">
    <source>
        <dbReference type="ARBA" id="ARBA00022692"/>
    </source>
</evidence>
<comment type="catalytic activity">
    <reaction evidence="8">
        <text>3',5'-cyclic UMP + H2O = UMP + H(+)</text>
        <dbReference type="Rhea" id="RHEA:70575"/>
        <dbReference type="ChEBI" id="CHEBI:15377"/>
        <dbReference type="ChEBI" id="CHEBI:15378"/>
        <dbReference type="ChEBI" id="CHEBI:57865"/>
        <dbReference type="ChEBI" id="CHEBI:184387"/>
    </reaction>
    <physiologicalReaction direction="left-to-right" evidence="8">
        <dbReference type="Rhea" id="RHEA:70576"/>
    </physiologicalReaction>
</comment>
<evidence type="ECO:0000313" key="11">
    <source>
        <dbReference type="EMBL" id="QHT60254.1"/>
    </source>
</evidence>
<dbReference type="InterPro" id="IPR036866">
    <property type="entry name" value="RibonucZ/Hydroxyglut_hydro"/>
</dbReference>
<keyword evidence="3 9" id="KW-0812">Transmembrane</keyword>
<dbReference type="Pfam" id="PF13567">
    <property type="entry name" value="DUF4131"/>
    <property type="match status" value="1"/>
</dbReference>
<comment type="function">
    <text evidence="7">Counteracts the endogenous Pycsar antiviral defense system. Phosphodiesterase that enables metal-dependent hydrolysis of host cyclic nucleotide Pycsar defense signals such as cCMP and cUMP.</text>
</comment>
<feature type="transmembrane region" description="Helical" evidence="9">
    <location>
        <begin position="571"/>
        <end position="589"/>
    </location>
</feature>
<organism evidence="11 12">
    <name type="scientific">Paenibacillus lycopersici</name>
    <dbReference type="NCBI Taxonomy" id="2704462"/>
    <lineage>
        <taxon>Bacteria</taxon>
        <taxon>Bacillati</taxon>
        <taxon>Bacillota</taxon>
        <taxon>Bacilli</taxon>
        <taxon>Bacillales</taxon>
        <taxon>Paenibacillaceae</taxon>
        <taxon>Paenibacillus</taxon>
    </lineage>
</organism>